<dbReference type="EMBL" id="CP089982">
    <property type="protein sequence ID" value="WXA95412.1"/>
    <property type="molecule type" value="Genomic_DNA"/>
</dbReference>
<evidence type="ECO:0000313" key="3">
    <source>
        <dbReference type="Proteomes" id="UP001379533"/>
    </source>
</evidence>
<gene>
    <name evidence="2" type="ORF">LZC95_00970</name>
</gene>
<name>A0ABZ2K9R9_9BACT</name>
<keyword evidence="3" id="KW-1185">Reference proteome</keyword>
<keyword evidence="1" id="KW-1133">Transmembrane helix</keyword>
<dbReference type="Proteomes" id="UP001379533">
    <property type="component" value="Chromosome"/>
</dbReference>
<proteinExistence type="predicted"/>
<organism evidence="2 3">
    <name type="scientific">Pendulispora brunnea</name>
    <dbReference type="NCBI Taxonomy" id="2905690"/>
    <lineage>
        <taxon>Bacteria</taxon>
        <taxon>Pseudomonadati</taxon>
        <taxon>Myxococcota</taxon>
        <taxon>Myxococcia</taxon>
        <taxon>Myxococcales</taxon>
        <taxon>Sorangiineae</taxon>
        <taxon>Pendulisporaceae</taxon>
        <taxon>Pendulispora</taxon>
    </lineage>
</organism>
<feature type="transmembrane region" description="Helical" evidence="1">
    <location>
        <begin position="148"/>
        <end position="181"/>
    </location>
</feature>
<reference evidence="2 3" key="1">
    <citation type="submission" date="2021-12" db="EMBL/GenBank/DDBJ databases">
        <title>Discovery of the Pendulisporaceae a myxobacterial family with distinct sporulation behavior and unique specialized metabolism.</title>
        <authorList>
            <person name="Garcia R."/>
            <person name="Popoff A."/>
            <person name="Bader C.D."/>
            <person name="Loehr J."/>
            <person name="Walesch S."/>
            <person name="Walt C."/>
            <person name="Boldt J."/>
            <person name="Bunk B."/>
            <person name="Haeckl F.J.F.P.J."/>
            <person name="Gunesch A.P."/>
            <person name="Birkelbach J."/>
            <person name="Nuebel U."/>
            <person name="Pietschmann T."/>
            <person name="Bach T."/>
            <person name="Mueller R."/>
        </authorList>
    </citation>
    <scope>NUCLEOTIDE SEQUENCE [LARGE SCALE GENOMIC DNA]</scope>
    <source>
        <strain evidence="2 3">MSr12523</strain>
    </source>
</reference>
<evidence type="ECO:0000256" key="1">
    <source>
        <dbReference type="SAM" id="Phobius"/>
    </source>
</evidence>
<protein>
    <submittedName>
        <fullName evidence="2">Uncharacterized protein</fullName>
    </submittedName>
</protein>
<feature type="transmembrane region" description="Helical" evidence="1">
    <location>
        <begin position="85"/>
        <end position="104"/>
    </location>
</feature>
<evidence type="ECO:0000313" key="2">
    <source>
        <dbReference type="EMBL" id="WXA95412.1"/>
    </source>
</evidence>
<keyword evidence="1" id="KW-0472">Membrane</keyword>
<sequence length="228" mass="23462">MSTVEGWMNPYAPPSAHLPTPHAAEKSMQGYSGARAVMGPSMDALPCVCVKCGATTGVTVQRRYVPLNGTTNGPATRRRARPVDLAFLGLLVALAAAAPFIWYVRPVLVGGIALMAVGAHVRTRFGLNLPLCASCDARWRNGIVGRNIGLIGILLGAMALSIGAVWPGFALILAAAAGIVAVRIPKRIIACWVMPDNGGILLCGLAPAAAEAIVAASEGKSERSGVGS</sequence>
<keyword evidence="1" id="KW-0812">Transmembrane</keyword>
<accession>A0ABZ2K9R9</accession>
<dbReference type="RefSeq" id="WP_394846019.1">
    <property type="nucleotide sequence ID" value="NZ_CP089982.1"/>
</dbReference>